<evidence type="ECO:0000313" key="2">
    <source>
        <dbReference type="EMBL" id="CAI3994700.1"/>
    </source>
</evidence>
<dbReference type="EMBL" id="CAMXCT030001802">
    <property type="protein sequence ID" value="CAL4780527.1"/>
    <property type="molecule type" value="Genomic_DNA"/>
</dbReference>
<dbReference type="EMBL" id="CAMXCT020001802">
    <property type="protein sequence ID" value="CAL1146590.1"/>
    <property type="molecule type" value="Genomic_DNA"/>
</dbReference>
<dbReference type="EMBL" id="CAMXCT010001802">
    <property type="protein sequence ID" value="CAI3993215.1"/>
    <property type="molecule type" value="Genomic_DNA"/>
</dbReference>
<keyword evidence="5" id="KW-1185">Reference proteome</keyword>
<evidence type="ECO:0000313" key="5">
    <source>
        <dbReference type="Proteomes" id="UP001152797"/>
    </source>
</evidence>
<evidence type="ECO:0000313" key="3">
    <source>
        <dbReference type="EMBL" id="CAI4012460.1"/>
    </source>
</evidence>
<dbReference type="EMBL" id="CAMXCT010001987">
    <property type="protein sequence ID" value="CAI3994700.1"/>
    <property type="molecule type" value="Genomic_DNA"/>
</dbReference>
<evidence type="ECO:0000313" key="4">
    <source>
        <dbReference type="EMBL" id="CAL4780527.1"/>
    </source>
</evidence>
<dbReference type="EMBL" id="CAMXCT030005469">
    <property type="protein sequence ID" value="CAL4799772.1"/>
    <property type="molecule type" value="Genomic_DNA"/>
</dbReference>
<evidence type="ECO:0000313" key="1">
    <source>
        <dbReference type="EMBL" id="CAI3993215.1"/>
    </source>
</evidence>
<dbReference type="AlphaFoldDB" id="A0A9P1GGA9"/>
<dbReference type="EMBL" id="CAMXCT010005469">
    <property type="protein sequence ID" value="CAI4012460.1"/>
    <property type="molecule type" value="Genomic_DNA"/>
</dbReference>
<proteinExistence type="predicted"/>
<dbReference type="EMBL" id="CAMXCT020001987">
    <property type="protein sequence ID" value="CAL1148075.1"/>
    <property type="molecule type" value="Genomic_DNA"/>
</dbReference>
<protein>
    <submittedName>
        <fullName evidence="3">Uncharacterized protein</fullName>
    </submittedName>
</protein>
<comment type="caution">
    <text evidence="3">The sequence shown here is derived from an EMBL/GenBank/DDBJ whole genome shotgun (WGS) entry which is preliminary data.</text>
</comment>
<sequence length="52" mass="5868">MLRDGPSPIGRLPLRMLEGSVMSFAVGPMRTWALTSPKRCQVGSKHWRRTKS</sequence>
<dbReference type="EMBL" id="CAMXCT030001987">
    <property type="protein sequence ID" value="CAL4782012.1"/>
    <property type="molecule type" value="Genomic_DNA"/>
</dbReference>
<reference evidence="3" key="1">
    <citation type="submission" date="2022-10" db="EMBL/GenBank/DDBJ databases">
        <authorList>
            <person name="Chen Y."/>
            <person name="Dougan E. K."/>
            <person name="Chan C."/>
            <person name="Rhodes N."/>
            <person name="Thang M."/>
        </authorList>
    </citation>
    <scope>NUCLEOTIDE SEQUENCE</scope>
</reference>
<dbReference type="Proteomes" id="UP001152797">
    <property type="component" value="Unassembled WGS sequence"/>
</dbReference>
<name>A0A9P1GGA9_9DINO</name>
<accession>A0A9P1GGA9</accession>
<dbReference type="EMBL" id="CAMXCT020005469">
    <property type="protein sequence ID" value="CAL1165835.1"/>
    <property type="molecule type" value="Genomic_DNA"/>
</dbReference>
<gene>
    <name evidence="1" type="ORF">C1SCF055_LOCUS19985</name>
    <name evidence="2" type="ORF">C1SCF055_LOCUS21329</name>
    <name evidence="3" type="ORF">C1SCF055_LOCUS37521</name>
</gene>
<organism evidence="3">
    <name type="scientific">Cladocopium goreaui</name>
    <dbReference type="NCBI Taxonomy" id="2562237"/>
    <lineage>
        <taxon>Eukaryota</taxon>
        <taxon>Sar</taxon>
        <taxon>Alveolata</taxon>
        <taxon>Dinophyceae</taxon>
        <taxon>Suessiales</taxon>
        <taxon>Symbiodiniaceae</taxon>
        <taxon>Cladocopium</taxon>
    </lineage>
</organism>
<reference evidence="4 5" key="2">
    <citation type="submission" date="2024-05" db="EMBL/GenBank/DDBJ databases">
        <authorList>
            <person name="Chen Y."/>
            <person name="Shah S."/>
            <person name="Dougan E. K."/>
            <person name="Thang M."/>
            <person name="Chan C."/>
        </authorList>
    </citation>
    <scope>NUCLEOTIDE SEQUENCE [LARGE SCALE GENOMIC DNA]</scope>
</reference>